<reference evidence="2" key="1">
    <citation type="submission" date="2023-03" db="EMBL/GenBank/DDBJ databases">
        <title>Massive genome expansion in bonnet fungi (Mycena s.s.) driven by repeated elements and novel gene families across ecological guilds.</title>
        <authorList>
            <consortium name="Lawrence Berkeley National Laboratory"/>
            <person name="Harder C.B."/>
            <person name="Miyauchi S."/>
            <person name="Viragh M."/>
            <person name="Kuo A."/>
            <person name="Thoen E."/>
            <person name="Andreopoulos B."/>
            <person name="Lu D."/>
            <person name="Skrede I."/>
            <person name="Drula E."/>
            <person name="Henrissat B."/>
            <person name="Morin E."/>
            <person name="Kohler A."/>
            <person name="Barry K."/>
            <person name="LaButti K."/>
            <person name="Morin E."/>
            <person name="Salamov A."/>
            <person name="Lipzen A."/>
            <person name="Mereny Z."/>
            <person name="Hegedus B."/>
            <person name="Baldrian P."/>
            <person name="Stursova M."/>
            <person name="Weitz H."/>
            <person name="Taylor A."/>
            <person name="Grigoriev I.V."/>
            <person name="Nagy L.G."/>
            <person name="Martin F."/>
            <person name="Kauserud H."/>
        </authorList>
    </citation>
    <scope>NUCLEOTIDE SEQUENCE</scope>
    <source>
        <strain evidence="2">CBHHK067</strain>
    </source>
</reference>
<keyword evidence="3" id="KW-1185">Reference proteome</keyword>
<accession>A0AAD7MCD5</accession>
<organism evidence="2 3">
    <name type="scientific">Mycena rosella</name>
    <name type="common">Pink bonnet</name>
    <name type="synonym">Agaricus rosellus</name>
    <dbReference type="NCBI Taxonomy" id="1033263"/>
    <lineage>
        <taxon>Eukaryota</taxon>
        <taxon>Fungi</taxon>
        <taxon>Dikarya</taxon>
        <taxon>Basidiomycota</taxon>
        <taxon>Agaricomycotina</taxon>
        <taxon>Agaricomycetes</taxon>
        <taxon>Agaricomycetidae</taxon>
        <taxon>Agaricales</taxon>
        <taxon>Marasmiineae</taxon>
        <taxon>Mycenaceae</taxon>
        <taxon>Mycena</taxon>
    </lineage>
</organism>
<dbReference type="Proteomes" id="UP001221757">
    <property type="component" value="Unassembled WGS sequence"/>
</dbReference>
<feature type="region of interest" description="Disordered" evidence="1">
    <location>
        <begin position="81"/>
        <end position="117"/>
    </location>
</feature>
<feature type="compositionally biased region" description="Low complexity" evidence="1">
    <location>
        <begin position="252"/>
        <end position="266"/>
    </location>
</feature>
<evidence type="ECO:0000313" key="2">
    <source>
        <dbReference type="EMBL" id="KAJ7710599.1"/>
    </source>
</evidence>
<evidence type="ECO:0008006" key="4">
    <source>
        <dbReference type="Google" id="ProtNLM"/>
    </source>
</evidence>
<evidence type="ECO:0000256" key="1">
    <source>
        <dbReference type="SAM" id="MobiDB-lite"/>
    </source>
</evidence>
<proteinExistence type="predicted"/>
<name>A0AAD7MCD5_MYCRO</name>
<protein>
    <recommendedName>
        <fullName evidence="4">C2H2-type domain-containing protein</fullName>
    </recommendedName>
</protein>
<dbReference type="AlphaFoldDB" id="A0AAD7MCD5"/>
<gene>
    <name evidence="2" type="ORF">B0H17DRAFT_1123732</name>
</gene>
<sequence length="502" mass="54587">MSLTWAPTGTWDDKPTAAFILETTKASFLPLSPLPDVQFESRGHATHVPDDAFHQMADPSAALPYPASYNLVYYADHAGQESSPAEMGTRSTPDESYYDPGASAPPQPSYEPSATADVGGDQRATFVADGTVAGAEQIPWAEYLAEYVDLTIYPAVCNSLLLSVVDHLPPPSPPSHDASLNAGVAPSDLQLIPSTHHAVPAQRPAYAPATDHYPSIPKYTQQSSGIHRTRPMPPPISIHGMYPYPPHMYAAPQYSPSDPTSGSPSPVATPNPMRYYRAALQYPSRESSSKSLSPVATLDSMRHYPQPLVYPDSAPVSRLTSPEGAYRSMPPVAGLSKMYGRAQGIIESHESDGPAPSRARAFPCTDARKCAKERIDELIAASREMQCTDRPNFECRWAGCGKIVPTRDVMEHLNGHGAGWSKEDVQCMWYGCDEPMGTRCDAKMEKSAIRKHLCSSRHLGLKWPCPTCPGNFARSDALRTHLKLKTQLAGPVRLAVVQEHLS</sequence>
<evidence type="ECO:0000313" key="3">
    <source>
        <dbReference type="Proteomes" id="UP001221757"/>
    </source>
</evidence>
<dbReference type="EMBL" id="JARKIE010000001">
    <property type="protein sequence ID" value="KAJ7710599.1"/>
    <property type="molecule type" value="Genomic_DNA"/>
</dbReference>
<comment type="caution">
    <text evidence="2">The sequence shown here is derived from an EMBL/GenBank/DDBJ whole genome shotgun (WGS) entry which is preliminary data.</text>
</comment>
<feature type="region of interest" description="Disordered" evidence="1">
    <location>
        <begin position="252"/>
        <end position="271"/>
    </location>
</feature>